<keyword evidence="5" id="KW-0472">Membrane</keyword>
<evidence type="ECO:0000313" key="8">
    <source>
        <dbReference type="Proteomes" id="UP000716291"/>
    </source>
</evidence>
<keyword evidence="5" id="KW-0812">Transmembrane</keyword>
<dbReference type="EMBL" id="JAANQT010001245">
    <property type="protein sequence ID" value="KAG1305939.1"/>
    <property type="molecule type" value="Genomic_DNA"/>
</dbReference>
<dbReference type="SUPFAM" id="SSF52540">
    <property type="entry name" value="P-loop containing nucleoside triphosphate hydrolases"/>
    <property type="match status" value="1"/>
</dbReference>
<dbReference type="InterPro" id="IPR030385">
    <property type="entry name" value="G_IRG_dom"/>
</dbReference>
<feature type="transmembrane region" description="Helical" evidence="5">
    <location>
        <begin position="60"/>
        <end position="80"/>
    </location>
</feature>
<dbReference type="OrthoDB" id="422720at2759"/>
<dbReference type="InterPro" id="IPR007743">
    <property type="entry name" value="Immunity-related_GTPase-like"/>
</dbReference>
<dbReference type="InterPro" id="IPR027417">
    <property type="entry name" value="P-loop_NTPase"/>
</dbReference>
<evidence type="ECO:0000256" key="5">
    <source>
        <dbReference type="SAM" id="Phobius"/>
    </source>
</evidence>
<keyword evidence="8" id="KW-1185">Reference proteome</keyword>
<dbReference type="InterPro" id="IPR051515">
    <property type="entry name" value="IRG"/>
</dbReference>
<dbReference type="PANTHER" id="PTHR32341:SF10">
    <property type="entry name" value="INTERFERON-INDUCIBLE GTPASE 5"/>
    <property type="match status" value="1"/>
</dbReference>
<evidence type="ECO:0000256" key="4">
    <source>
        <dbReference type="ARBA" id="ARBA00023134"/>
    </source>
</evidence>
<protein>
    <recommendedName>
        <fullName evidence="6">IRG-type G domain-containing protein</fullName>
    </recommendedName>
</protein>
<comment type="similarity">
    <text evidence="1">Belongs to the TRAFAC class dynamin-like GTPase superfamily. IRG family.</text>
</comment>
<keyword evidence="5" id="KW-1133">Transmembrane helix</keyword>
<keyword evidence="2" id="KW-0547">Nucleotide-binding</keyword>
<dbReference type="Gene3D" id="3.40.50.300">
    <property type="entry name" value="P-loop containing nucleotide triphosphate hydrolases"/>
    <property type="match status" value="1"/>
</dbReference>
<dbReference type="Pfam" id="PF05049">
    <property type="entry name" value="IIGP"/>
    <property type="match status" value="1"/>
</dbReference>
<keyword evidence="4" id="KW-0342">GTP-binding</keyword>
<dbReference type="AlphaFoldDB" id="A0A9P7BQ18"/>
<evidence type="ECO:0000256" key="3">
    <source>
        <dbReference type="ARBA" id="ARBA00022801"/>
    </source>
</evidence>
<sequence>MGIEQSNLTADDLWKKESAKRSFQILSAAGSAVLLSPVIMLALPIIGAYEFSKDNQILDIAMGGLLGVVVSPLAPFYYFLSSIRNIFGVKRNALSVDYLRRRAEGMLCLDFAYSNIAIVGSSGTGKSSLVNALLGYKHDHPKRAVVGEVETTIEPKAYRHPILSTIALWDMPGIGTLRHPSKYFFKNYCLGAFDALLIVFDDRLMATDIDLARKANQYDIPVFFIKNKADQSIERKMKRLSDDVSDTEKWAYAVSCLTLEVKKTIYKNMQQFGLDTNQLYILSANTLLEFIILLQQPQQKDALRLIHEKVFITNLLKTISEKHKNNSRIYI</sequence>
<evidence type="ECO:0000313" key="7">
    <source>
        <dbReference type="EMBL" id="KAG1305939.1"/>
    </source>
</evidence>
<evidence type="ECO:0000256" key="2">
    <source>
        <dbReference type="ARBA" id="ARBA00022741"/>
    </source>
</evidence>
<name>A0A9P7BQ18_RHIOR</name>
<dbReference type="GO" id="GO:0016787">
    <property type="term" value="F:hydrolase activity"/>
    <property type="evidence" value="ECO:0007669"/>
    <property type="project" value="UniProtKB-KW"/>
</dbReference>
<proteinExistence type="inferred from homology"/>
<keyword evidence="3" id="KW-0378">Hydrolase</keyword>
<evidence type="ECO:0000259" key="6">
    <source>
        <dbReference type="PROSITE" id="PS51716"/>
    </source>
</evidence>
<accession>A0A9P7BQ18</accession>
<feature type="domain" description="IRG-type G" evidence="6">
    <location>
        <begin position="112"/>
        <end position="300"/>
    </location>
</feature>
<comment type="caution">
    <text evidence="7">The sequence shown here is derived from an EMBL/GenBank/DDBJ whole genome shotgun (WGS) entry which is preliminary data.</text>
</comment>
<dbReference type="PROSITE" id="PS51716">
    <property type="entry name" value="G_IRG"/>
    <property type="match status" value="1"/>
</dbReference>
<gene>
    <name evidence="7" type="ORF">G6F64_007981</name>
</gene>
<feature type="transmembrane region" description="Helical" evidence="5">
    <location>
        <begin position="25"/>
        <end position="48"/>
    </location>
</feature>
<dbReference type="PANTHER" id="PTHR32341">
    <property type="entry name" value="INTERFERON-INDUCIBLE GTPASE"/>
    <property type="match status" value="1"/>
</dbReference>
<dbReference type="Proteomes" id="UP000716291">
    <property type="component" value="Unassembled WGS sequence"/>
</dbReference>
<dbReference type="GO" id="GO:0005525">
    <property type="term" value="F:GTP binding"/>
    <property type="evidence" value="ECO:0007669"/>
    <property type="project" value="UniProtKB-KW"/>
</dbReference>
<evidence type="ECO:0000256" key="1">
    <source>
        <dbReference type="ARBA" id="ARBA00005429"/>
    </source>
</evidence>
<organism evidence="7 8">
    <name type="scientific">Rhizopus oryzae</name>
    <name type="common">Mucormycosis agent</name>
    <name type="synonym">Rhizopus arrhizus var. delemar</name>
    <dbReference type="NCBI Taxonomy" id="64495"/>
    <lineage>
        <taxon>Eukaryota</taxon>
        <taxon>Fungi</taxon>
        <taxon>Fungi incertae sedis</taxon>
        <taxon>Mucoromycota</taxon>
        <taxon>Mucoromycotina</taxon>
        <taxon>Mucoromycetes</taxon>
        <taxon>Mucorales</taxon>
        <taxon>Mucorineae</taxon>
        <taxon>Rhizopodaceae</taxon>
        <taxon>Rhizopus</taxon>
    </lineage>
</organism>
<reference evidence="7" key="1">
    <citation type="journal article" date="2020" name="Microb. Genom.">
        <title>Genetic diversity of clinical and environmental Mucorales isolates obtained from an investigation of mucormycosis cases among solid organ transplant recipients.</title>
        <authorList>
            <person name="Nguyen M.H."/>
            <person name="Kaul D."/>
            <person name="Muto C."/>
            <person name="Cheng S.J."/>
            <person name="Richter R.A."/>
            <person name="Bruno V.M."/>
            <person name="Liu G."/>
            <person name="Beyhan S."/>
            <person name="Sundermann A.J."/>
            <person name="Mounaud S."/>
            <person name="Pasculle A.W."/>
            <person name="Nierman W.C."/>
            <person name="Driscoll E."/>
            <person name="Cumbie R."/>
            <person name="Clancy C.J."/>
            <person name="Dupont C.L."/>
        </authorList>
    </citation>
    <scope>NUCLEOTIDE SEQUENCE</scope>
    <source>
        <strain evidence="7">GL11</strain>
    </source>
</reference>
<dbReference type="GO" id="GO:0016020">
    <property type="term" value="C:membrane"/>
    <property type="evidence" value="ECO:0007669"/>
    <property type="project" value="InterPro"/>
</dbReference>